<organism evidence="2 3">
    <name type="scientific">Tumebacillus flagellatus</name>
    <dbReference type="NCBI Taxonomy" id="1157490"/>
    <lineage>
        <taxon>Bacteria</taxon>
        <taxon>Bacillati</taxon>
        <taxon>Bacillota</taxon>
        <taxon>Bacilli</taxon>
        <taxon>Bacillales</taxon>
        <taxon>Alicyclobacillaceae</taxon>
        <taxon>Tumebacillus</taxon>
    </lineage>
</organism>
<evidence type="ECO:0000256" key="1">
    <source>
        <dbReference type="SAM" id="MobiDB-lite"/>
    </source>
</evidence>
<dbReference type="AlphaFoldDB" id="A0A074LLR2"/>
<feature type="compositionally biased region" description="Basic and acidic residues" evidence="1">
    <location>
        <begin position="51"/>
        <end position="62"/>
    </location>
</feature>
<evidence type="ECO:0000313" key="3">
    <source>
        <dbReference type="Proteomes" id="UP000027931"/>
    </source>
</evidence>
<name>A0A074LLR2_9BACL</name>
<keyword evidence="3" id="KW-1185">Reference proteome</keyword>
<evidence type="ECO:0000313" key="2">
    <source>
        <dbReference type="EMBL" id="KEO82024.1"/>
    </source>
</evidence>
<feature type="compositionally biased region" description="Basic residues" evidence="1">
    <location>
        <begin position="35"/>
        <end position="50"/>
    </location>
</feature>
<dbReference type="STRING" id="1157490.EL26_17805"/>
<proteinExistence type="predicted"/>
<accession>A0A074LLR2</accession>
<dbReference type="EMBL" id="JMIR01000029">
    <property type="protein sequence ID" value="KEO82024.1"/>
    <property type="molecule type" value="Genomic_DNA"/>
</dbReference>
<dbReference type="OrthoDB" id="9996510at2"/>
<protein>
    <submittedName>
        <fullName evidence="2">Uncharacterized protein</fullName>
    </submittedName>
</protein>
<sequence>MEDQNWFTLLRDTLNVFGNLAECIGLLFLVTQFRSSKKKPHPPKVRVVSKRKPEQTRERMVS</sequence>
<gene>
    <name evidence="2" type="ORF">EL26_17805</name>
</gene>
<feature type="region of interest" description="Disordered" evidence="1">
    <location>
        <begin position="35"/>
        <end position="62"/>
    </location>
</feature>
<comment type="caution">
    <text evidence="2">The sequence shown here is derived from an EMBL/GenBank/DDBJ whole genome shotgun (WGS) entry which is preliminary data.</text>
</comment>
<dbReference type="RefSeq" id="WP_038091574.1">
    <property type="nucleotide sequence ID" value="NZ_JMIR01000029.1"/>
</dbReference>
<dbReference type="Proteomes" id="UP000027931">
    <property type="component" value="Unassembled WGS sequence"/>
</dbReference>
<reference evidence="2 3" key="1">
    <citation type="journal article" date="2013" name="Int. J. Syst. Evol. Microbiol.">
        <title>Tumebacillus flagellatus sp. nov., an alpha-amylase/pullulanase-producing bacterium isolated from cassava wastewater.</title>
        <authorList>
            <person name="Wang Q."/>
            <person name="Xie N."/>
            <person name="Qin Y."/>
            <person name="Shen N."/>
            <person name="Zhu J."/>
            <person name="Mi H."/>
            <person name="Huang R."/>
        </authorList>
    </citation>
    <scope>NUCLEOTIDE SEQUENCE [LARGE SCALE GENOMIC DNA]</scope>
    <source>
        <strain evidence="2 3">GST4</strain>
    </source>
</reference>